<dbReference type="EMBL" id="CP043026">
    <property type="protein sequence ID" value="QEH61894.1"/>
    <property type="molecule type" value="Genomic_DNA"/>
</dbReference>
<comment type="subcellular location">
    <subcellularLocation>
        <location evidence="1">Cell membrane</location>
        <topology evidence="1">Multi-pass membrane protein</topology>
    </subcellularLocation>
</comment>
<evidence type="ECO:0000313" key="10">
    <source>
        <dbReference type="Proteomes" id="UP000323144"/>
    </source>
</evidence>
<dbReference type="KEGG" id="schi:SCHIN_v1c06970"/>
<feature type="transmembrane region" description="Helical" evidence="6">
    <location>
        <begin position="323"/>
        <end position="343"/>
    </location>
</feature>
<keyword evidence="10" id="KW-1185">Reference proteome</keyword>
<evidence type="ECO:0000256" key="2">
    <source>
        <dbReference type="ARBA" id="ARBA00022475"/>
    </source>
</evidence>
<feature type="transmembrane region" description="Helical" evidence="6">
    <location>
        <begin position="406"/>
        <end position="425"/>
    </location>
</feature>
<dbReference type="AlphaFoldDB" id="A0A5B9Y492"/>
<dbReference type="NCBIfam" id="TIGR00360">
    <property type="entry name" value="ComEC_N-term"/>
    <property type="match status" value="1"/>
</dbReference>
<feature type="transmembrane region" description="Helical" evidence="6">
    <location>
        <begin position="56"/>
        <end position="75"/>
    </location>
</feature>
<protein>
    <submittedName>
        <fullName evidence="9">Competence protein ComEC</fullName>
    </submittedName>
</protein>
<gene>
    <name evidence="9" type="primary">comEC</name>
    <name evidence="9" type="ORF">SCHIN_v1c06970</name>
</gene>
<feature type="transmembrane region" description="Helical" evidence="6">
    <location>
        <begin position="432"/>
        <end position="451"/>
    </location>
</feature>
<feature type="domain" description="Metallo-beta-lactamase" evidence="7">
    <location>
        <begin position="462"/>
        <end position="535"/>
    </location>
</feature>
<evidence type="ECO:0000256" key="3">
    <source>
        <dbReference type="ARBA" id="ARBA00022692"/>
    </source>
</evidence>
<dbReference type="InterPro" id="IPR052159">
    <property type="entry name" value="Competence_DNA_uptake"/>
</dbReference>
<dbReference type="InterPro" id="IPR004477">
    <property type="entry name" value="ComEC_N"/>
</dbReference>
<keyword evidence="3 6" id="KW-0812">Transmembrane</keyword>
<dbReference type="SUPFAM" id="SSF56281">
    <property type="entry name" value="Metallo-hydrolase/oxidoreductase"/>
    <property type="match status" value="1"/>
</dbReference>
<evidence type="ECO:0000256" key="5">
    <source>
        <dbReference type="ARBA" id="ARBA00023136"/>
    </source>
</evidence>
<keyword evidence="2" id="KW-1003">Cell membrane</keyword>
<dbReference type="GO" id="GO:0005886">
    <property type="term" value="C:plasma membrane"/>
    <property type="evidence" value="ECO:0007669"/>
    <property type="project" value="UniProtKB-SubCell"/>
</dbReference>
<name>A0A5B9Y492_9MOLU</name>
<evidence type="ECO:0000313" key="9">
    <source>
        <dbReference type="EMBL" id="QEH61894.1"/>
    </source>
</evidence>
<feature type="transmembrane region" description="Helical" evidence="6">
    <location>
        <begin position="355"/>
        <end position="374"/>
    </location>
</feature>
<keyword evidence="5 6" id="KW-0472">Membrane</keyword>
<reference evidence="9 10" key="1">
    <citation type="submission" date="2019-08" db="EMBL/GenBank/DDBJ databases">
        <title>Complete genome sequence of Spiroplasma chinense CCH (DSM 19755).</title>
        <authorList>
            <person name="Shen H.-Y."/>
            <person name="Lin Y.-C."/>
            <person name="Chou L."/>
            <person name="Kuo C.-H."/>
        </authorList>
    </citation>
    <scope>NUCLEOTIDE SEQUENCE [LARGE SCALE GENOMIC DNA]</scope>
    <source>
        <strain evidence="9 10">CCH</strain>
    </source>
</reference>
<feature type="transmembrane region" description="Helical" evidence="6">
    <location>
        <begin position="285"/>
        <end position="311"/>
    </location>
</feature>
<organism evidence="9 10">
    <name type="scientific">Spiroplasma chinense</name>
    <dbReference type="NCBI Taxonomy" id="216932"/>
    <lineage>
        <taxon>Bacteria</taxon>
        <taxon>Bacillati</taxon>
        <taxon>Mycoplasmatota</taxon>
        <taxon>Mollicutes</taxon>
        <taxon>Entomoplasmatales</taxon>
        <taxon>Spiroplasmataceae</taxon>
        <taxon>Spiroplasma</taxon>
    </lineage>
</organism>
<evidence type="ECO:0000259" key="8">
    <source>
        <dbReference type="Pfam" id="PF03772"/>
    </source>
</evidence>
<evidence type="ECO:0000256" key="4">
    <source>
        <dbReference type="ARBA" id="ARBA00022989"/>
    </source>
</evidence>
<evidence type="ECO:0000259" key="7">
    <source>
        <dbReference type="Pfam" id="PF00753"/>
    </source>
</evidence>
<dbReference type="Proteomes" id="UP000323144">
    <property type="component" value="Chromosome"/>
</dbReference>
<dbReference type="Pfam" id="PF00753">
    <property type="entry name" value="Lactamase_B"/>
    <property type="match status" value="1"/>
</dbReference>
<feature type="transmembrane region" description="Helical" evidence="6">
    <location>
        <begin position="33"/>
        <end position="50"/>
    </location>
</feature>
<dbReference type="Pfam" id="PF03772">
    <property type="entry name" value="Competence"/>
    <property type="match status" value="1"/>
</dbReference>
<sequence>MKLYQDLYERINWFVFLAVSIVITICTRNIKSVGVSCSVYVLFLMIFLMYSNKIKYLSLIYVIFLLYFCIFFKFAPDILNNYKYFYVYEVKDSYAILQKGPVKYFIWVGEVKLAVGEVVLLVGEAEKISVNGNFWDFNFNQLLLDKNVVFEIKDFVISKTIPFDLRYCFFKIANKSNDLVKLMIFQNKTQDQLYKNLLSINLTYLLNISGLYLYPLGYFVQKYIAKNNKKYTKYKIVIILMFGFYVYLLRFPPVMLKVFILMAFKWFERNYKFNVSRYSKLSITWIIICFINPYYIFNVGFIYSLIAIIFLKRIIDKKTVNAILYNLLLINLLFIPLQIYFDYKIYWISQVQEIFLVPVLSLSFFLCVFFWIPLFDPIYNFLYKSLFEITKIFGEYNFITNVGSVGYIYLIVYYILFFVLLNFFFVKYWKKIFTIFLLVFSITGGVVSNQIKLHQPVIEMLNVGNGNSFVMKYKGKIFMFDAGVGLGANQSTAVNYLKYIGVEKIQTIFISHNHQDHYNQVDELKETFKIKNIIYNYDGIINYEFKDIKINIFTETFNSDENDNSQVIVLKIFNKTILFMGDATSKREARLLNDKEFLKLTKGQVDLLQVGHHGSKTSSTKEFIKMIKPKTCFVSGEKRGKLQFPNSETIETLLENDCQLYSTSSQNSYRYNIKTSSTVKIKKEFF</sequence>
<dbReference type="InterPro" id="IPR036866">
    <property type="entry name" value="RibonucZ/Hydroxyglut_hydro"/>
</dbReference>
<proteinExistence type="predicted"/>
<evidence type="ECO:0000256" key="6">
    <source>
        <dbReference type="SAM" id="Phobius"/>
    </source>
</evidence>
<feature type="transmembrane region" description="Helical" evidence="6">
    <location>
        <begin position="7"/>
        <end position="26"/>
    </location>
</feature>
<dbReference type="Gene3D" id="3.60.15.10">
    <property type="entry name" value="Ribonuclease Z/Hydroxyacylglutathione hydrolase-like"/>
    <property type="match status" value="2"/>
</dbReference>
<feature type="transmembrane region" description="Helical" evidence="6">
    <location>
        <begin position="193"/>
        <end position="214"/>
    </location>
</feature>
<evidence type="ECO:0000256" key="1">
    <source>
        <dbReference type="ARBA" id="ARBA00004651"/>
    </source>
</evidence>
<keyword evidence="4 6" id="KW-1133">Transmembrane helix</keyword>
<feature type="transmembrane region" description="Helical" evidence="6">
    <location>
        <begin position="234"/>
        <end position="264"/>
    </location>
</feature>
<accession>A0A5B9Y492</accession>
<dbReference type="PANTHER" id="PTHR30619">
    <property type="entry name" value="DNA INTERNALIZATION/COMPETENCE PROTEIN COMEC/REC2"/>
    <property type="match status" value="1"/>
</dbReference>
<dbReference type="InterPro" id="IPR001279">
    <property type="entry name" value="Metallo-B-lactamas"/>
</dbReference>
<dbReference type="PANTHER" id="PTHR30619:SF1">
    <property type="entry name" value="RECOMBINATION PROTEIN 2"/>
    <property type="match status" value="1"/>
</dbReference>
<feature type="domain" description="ComEC/Rec2-related protein" evidence="8">
    <location>
        <begin position="189"/>
        <end position="421"/>
    </location>
</feature>